<reference evidence="4 5" key="1">
    <citation type="submission" date="2018-06" db="EMBL/GenBank/DDBJ databases">
        <authorList>
            <consortium name="Pathogen Informatics"/>
            <person name="Doyle S."/>
        </authorList>
    </citation>
    <scope>NUCLEOTIDE SEQUENCE [LARGE SCALE GENOMIC DNA]</scope>
    <source>
        <strain evidence="4 5">NCTC12272</strain>
    </source>
</reference>
<dbReference type="GO" id="GO:0008721">
    <property type="term" value="F:D-serine ammonia-lyase activity"/>
    <property type="evidence" value="ECO:0007669"/>
    <property type="project" value="TreeGrafter"/>
</dbReference>
<dbReference type="Gene3D" id="3.20.20.10">
    <property type="entry name" value="Alanine racemase"/>
    <property type="match status" value="1"/>
</dbReference>
<dbReference type="GO" id="GO:0036088">
    <property type="term" value="P:D-serine catabolic process"/>
    <property type="evidence" value="ECO:0007669"/>
    <property type="project" value="TreeGrafter"/>
</dbReference>
<dbReference type="Gene3D" id="2.40.37.20">
    <property type="entry name" value="D-serine dehydratase-like domain"/>
    <property type="match status" value="1"/>
</dbReference>
<evidence type="ECO:0000313" key="4">
    <source>
        <dbReference type="EMBL" id="SQG91359.1"/>
    </source>
</evidence>
<evidence type="ECO:0000256" key="1">
    <source>
        <dbReference type="ARBA" id="ARBA00005323"/>
    </source>
</evidence>
<dbReference type="InterPro" id="IPR001608">
    <property type="entry name" value="Ala_racemase_N"/>
</dbReference>
<dbReference type="CDD" id="cd06819">
    <property type="entry name" value="PLPDE_III_LS_D-TA"/>
    <property type="match status" value="1"/>
</dbReference>
<sequence>MANPSNLCHKTHLLVIVVNHLMKEKYIGLHKIELDTPCLVIDYEKLKYNLKVMQQHGFKWGVGIRPHCKTHKCSQIARLQIEYGSIGISAAKLSEAEVLISNRITNVLITSPIVSEAKYSRLCNCLKSAPNLILVVDNKDNMRMLNELGKSLNQPVHVLLDIDSGIGRTGIHPEAAVEYGHFVNGMDWLKLKGIQCYAGHLQHIQNYEERRAFSLRIMEMASKIVRSFRDANLPCEILTGTGTGTFDIDVEASEVTEIQPGSYAVMDVEYGAIGSKTHPSRFSLFKNSMTLLTSVISSNRKEHATVDAGTKSIYVDPHHKPQIISHPRLVYDWGGFGDEHGKVFSCEGGDHFLQNGDFLELIVPHCDPTINLYDKFYITENNVVVDIWDIDMRGKSQ</sequence>
<dbReference type="SUPFAM" id="SSF51419">
    <property type="entry name" value="PLP-binding barrel"/>
    <property type="match status" value="1"/>
</dbReference>
<dbReference type="Pfam" id="PF14031">
    <property type="entry name" value="D-ser_dehydrat"/>
    <property type="match status" value="1"/>
</dbReference>
<feature type="domain" description="D-serine dehydratase-like" evidence="3">
    <location>
        <begin position="288"/>
        <end position="380"/>
    </location>
</feature>
<dbReference type="Pfam" id="PF01168">
    <property type="entry name" value="Ala_racemase_N"/>
    <property type="match status" value="1"/>
</dbReference>
<dbReference type="EC" id="4.1.2.42" evidence="4"/>
<proteinExistence type="inferred from homology"/>
<keyword evidence="2 4" id="KW-0456">Lyase</keyword>
<dbReference type="AlphaFoldDB" id="A0AAX2J0B7"/>
<name>A0AAX2J0B7_LEGPN</name>
<dbReference type="Proteomes" id="UP000249566">
    <property type="component" value="Chromosome 1"/>
</dbReference>
<dbReference type="EMBL" id="LS483412">
    <property type="protein sequence ID" value="SQG91359.1"/>
    <property type="molecule type" value="Genomic_DNA"/>
</dbReference>
<dbReference type="InterPro" id="IPR042208">
    <property type="entry name" value="D-ser_dehydrat-like_sf"/>
</dbReference>
<evidence type="ECO:0000256" key="2">
    <source>
        <dbReference type="ARBA" id="ARBA00023239"/>
    </source>
</evidence>
<dbReference type="PANTHER" id="PTHR28004:SF2">
    <property type="entry name" value="D-SERINE DEHYDRATASE"/>
    <property type="match status" value="1"/>
</dbReference>
<gene>
    <name evidence="4" type="ORF">NCTC12272_02573</name>
</gene>
<dbReference type="InterPro" id="IPR029066">
    <property type="entry name" value="PLP-binding_barrel"/>
</dbReference>
<dbReference type="InterPro" id="IPR026956">
    <property type="entry name" value="D-ser_dehydrat-like_dom"/>
</dbReference>
<evidence type="ECO:0000259" key="3">
    <source>
        <dbReference type="SMART" id="SM01119"/>
    </source>
</evidence>
<accession>A0AAX2J0B7</accession>
<organism evidence="4 5">
    <name type="scientific">Legionella pneumophila subsp. pascullei</name>
    <dbReference type="NCBI Taxonomy" id="91890"/>
    <lineage>
        <taxon>Bacteria</taxon>
        <taxon>Pseudomonadati</taxon>
        <taxon>Pseudomonadota</taxon>
        <taxon>Gammaproteobacteria</taxon>
        <taxon>Legionellales</taxon>
        <taxon>Legionellaceae</taxon>
        <taxon>Legionella</taxon>
    </lineage>
</organism>
<dbReference type="InterPro" id="IPR051466">
    <property type="entry name" value="D-amino_acid_metab_enzyme"/>
</dbReference>
<dbReference type="PANTHER" id="PTHR28004">
    <property type="entry name" value="ZGC:162816-RELATED"/>
    <property type="match status" value="1"/>
</dbReference>
<protein>
    <submittedName>
        <fullName evidence="4">Metal-activated pyridoxal enzyme</fullName>
        <ecNumber evidence="4">4.1.2.42</ecNumber>
    </submittedName>
</protein>
<comment type="similarity">
    <text evidence="1">Belongs to the DSD1 family.</text>
</comment>
<dbReference type="SMART" id="SM01119">
    <property type="entry name" value="D-ser_dehydrat"/>
    <property type="match status" value="1"/>
</dbReference>
<evidence type="ECO:0000313" key="5">
    <source>
        <dbReference type="Proteomes" id="UP000249566"/>
    </source>
</evidence>
<dbReference type="GO" id="GO:0043876">
    <property type="term" value="F:D-threonine aldolase activity"/>
    <property type="evidence" value="ECO:0007669"/>
    <property type="project" value="UniProtKB-EC"/>
</dbReference>